<evidence type="ECO:0000256" key="1">
    <source>
        <dbReference type="ARBA" id="ARBA00008891"/>
    </source>
</evidence>
<dbReference type="Gene3D" id="2.160.20.10">
    <property type="entry name" value="Single-stranded right-handed beta-helix, Pectin lyase-like"/>
    <property type="match status" value="1"/>
</dbReference>
<dbReference type="Proteomes" id="UP000652567">
    <property type="component" value="Unassembled WGS sequence"/>
</dbReference>
<dbReference type="GO" id="GO:0030599">
    <property type="term" value="F:pectinesterase activity"/>
    <property type="evidence" value="ECO:0007669"/>
    <property type="project" value="InterPro"/>
</dbReference>
<comment type="caution">
    <text evidence="5">The sequence shown here is derived from an EMBL/GenBank/DDBJ whole genome shotgun (WGS) entry which is preliminary data.</text>
</comment>
<evidence type="ECO:0000313" key="6">
    <source>
        <dbReference type="Proteomes" id="UP000652567"/>
    </source>
</evidence>
<gene>
    <name evidence="5" type="ORF">C4F51_13440</name>
</gene>
<keyword evidence="6" id="KW-1185">Reference proteome</keyword>
<protein>
    <recommendedName>
        <fullName evidence="4">Pectinesterase catalytic domain-containing protein</fullName>
    </recommendedName>
</protein>
<reference evidence="5" key="1">
    <citation type="submission" date="2018-07" db="EMBL/GenBank/DDBJ databases">
        <title>Genome assembly of strain Ka43.</title>
        <authorList>
            <person name="Kukolya J."/>
            <person name="Nagy I."/>
            <person name="Horvath B."/>
            <person name="Toth A."/>
        </authorList>
    </citation>
    <scope>NUCLEOTIDE SEQUENCE</scope>
    <source>
        <strain evidence="5">KB43</strain>
    </source>
</reference>
<dbReference type="GO" id="GO:0042545">
    <property type="term" value="P:cell wall modification"/>
    <property type="evidence" value="ECO:0007669"/>
    <property type="project" value="InterPro"/>
</dbReference>
<dbReference type="SUPFAM" id="SSF51126">
    <property type="entry name" value="Pectin lyase-like"/>
    <property type="match status" value="1"/>
</dbReference>
<name>A0A928V4N2_9GAMM</name>
<evidence type="ECO:0000256" key="3">
    <source>
        <dbReference type="ARBA" id="ARBA00023085"/>
    </source>
</evidence>
<dbReference type="GO" id="GO:0009279">
    <property type="term" value="C:cell outer membrane"/>
    <property type="evidence" value="ECO:0007669"/>
    <property type="project" value="TreeGrafter"/>
</dbReference>
<evidence type="ECO:0000256" key="2">
    <source>
        <dbReference type="ARBA" id="ARBA00022801"/>
    </source>
</evidence>
<keyword evidence="3" id="KW-0063">Aspartyl esterase</keyword>
<dbReference type="AlphaFoldDB" id="A0A928V4N2"/>
<dbReference type="InterPro" id="IPR012334">
    <property type="entry name" value="Pectin_lyas_fold"/>
</dbReference>
<proteinExistence type="inferred from homology"/>
<dbReference type="PANTHER" id="PTHR31321">
    <property type="entry name" value="ACYL-COA THIOESTER HYDROLASE YBHC-RELATED"/>
    <property type="match status" value="1"/>
</dbReference>
<organism evidence="5 6">
    <name type="scientific">Cellvibrio polysaccharolyticus</name>
    <dbReference type="NCBI Taxonomy" id="2082724"/>
    <lineage>
        <taxon>Bacteria</taxon>
        <taxon>Pseudomonadati</taxon>
        <taxon>Pseudomonadota</taxon>
        <taxon>Gammaproteobacteria</taxon>
        <taxon>Cellvibrionales</taxon>
        <taxon>Cellvibrionaceae</taxon>
        <taxon>Cellvibrio</taxon>
    </lineage>
</organism>
<dbReference type="PANTHER" id="PTHR31321:SF57">
    <property type="entry name" value="PECTINESTERASE 53-RELATED"/>
    <property type="match status" value="1"/>
</dbReference>
<accession>A0A928V4N2</accession>
<dbReference type="EMBL" id="PRDL01000001">
    <property type="protein sequence ID" value="MBE8718192.1"/>
    <property type="molecule type" value="Genomic_DNA"/>
</dbReference>
<keyword evidence="2" id="KW-0378">Hydrolase</keyword>
<dbReference type="Pfam" id="PF01095">
    <property type="entry name" value="Pectinesterase"/>
    <property type="match status" value="1"/>
</dbReference>
<evidence type="ECO:0000259" key="4">
    <source>
        <dbReference type="Pfam" id="PF01095"/>
    </source>
</evidence>
<comment type="similarity">
    <text evidence="1">Belongs to the pectinesterase family.</text>
</comment>
<evidence type="ECO:0000313" key="5">
    <source>
        <dbReference type="EMBL" id="MBE8718192.1"/>
    </source>
</evidence>
<sequence length="528" mass="57490">MTALPQSPVTRRASVVFCFNSESVMYKYFLAVVLGSLLTTGCEKAEKNTSVTADTSTAAASSLQADVWPLPASTDNPVDTLISIHFDNAPVLGRGEIYIMDAADDSVADIIQVEGEVDFLGVDPKQLRTVKTRQVRIDGNRVVIQPHQGALAYGKQYYAVVPAEALAAASMNGKAFTGITKSSSWKFSVRDAAPATTSLVVSHNSKGDFYTLQGALNHVMQNTAVDEPVTIDLKNGFYEEILFLRGKNNLTLRGEDREKTVIQYLNNNTLSPGTGSSGLANEAQGGRSVFLIEEADMLTLENLTIKNTTLIGEGGQAETIYFNSPGRLIGKHINLFSEQDTLLVKGYNWFYDSLIAGNVDFIWGASRVSLFENCEIRTLGDSRGTGGGGYILQARSANPEDKGFVFLNSRLTRGEGPLGHDVPDHSAWLARSGGNEGYFDNIAFVNTRVDTHIHPGGWNPSRTANPANPHVHGGWRQYNIMNLAGELLDISDWQLGYTLTDAEYQAEFASRDILFSSWNNGAGWNPQP</sequence>
<dbReference type="InterPro" id="IPR011050">
    <property type="entry name" value="Pectin_lyase_fold/virulence"/>
</dbReference>
<feature type="domain" description="Pectinesterase catalytic" evidence="4">
    <location>
        <begin position="199"/>
        <end position="461"/>
    </location>
</feature>
<dbReference type="InterPro" id="IPR000070">
    <property type="entry name" value="Pectinesterase_cat"/>
</dbReference>